<dbReference type="EMBL" id="MU004479">
    <property type="protein sequence ID" value="KAF2649767.1"/>
    <property type="molecule type" value="Genomic_DNA"/>
</dbReference>
<proteinExistence type="predicted"/>
<accession>A0A6A6SRX6</accession>
<name>A0A6A6SRX6_9PLEO</name>
<sequence length="308" mass="34164">MHTSKLPTTPFILNSLEVHHKNGHITEIGLATLDTSLLPSKLSPADPRKRNEPSQNGISTWLQNASFFHFRIIDNARLIPPPRDPFQFGNTRWIHLREAKRFLEEAYSIDDGTGGVLPNIEISPSICLYRQALRESLEFDILDASTYVPIEMPCISPRGGTHGLKVAACTSGSHVGNTAAHNLIIRVVQMYQYGQMQMCTQTEGQFPSPLQSGLEADLNLRLIVSEVEKQGKAFCQPAIGFETFCMRCRRQGHEEVECKEKLYCGCRKIGQCGEKQCPSAMALGDGGLKVPRAVEGFRKTGEYGGRTS</sequence>
<dbReference type="AlphaFoldDB" id="A0A6A6SRX6"/>
<evidence type="ECO:0000313" key="2">
    <source>
        <dbReference type="Proteomes" id="UP000799324"/>
    </source>
</evidence>
<organism evidence="1 2">
    <name type="scientific">Lophiostoma macrostomum CBS 122681</name>
    <dbReference type="NCBI Taxonomy" id="1314788"/>
    <lineage>
        <taxon>Eukaryota</taxon>
        <taxon>Fungi</taxon>
        <taxon>Dikarya</taxon>
        <taxon>Ascomycota</taxon>
        <taxon>Pezizomycotina</taxon>
        <taxon>Dothideomycetes</taxon>
        <taxon>Pleosporomycetidae</taxon>
        <taxon>Pleosporales</taxon>
        <taxon>Lophiostomataceae</taxon>
        <taxon>Lophiostoma</taxon>
    </lineage>
</organism>
<reference evidence="1" key="1">
    <citation type="journal article" date="2020" name="Stud. Mycol.">
        <title>101 Dothideomycetes genomes: a test case for predicting lifestyles and emergence of pathogens.</title>
        <authorList>
            <person name="Haridas S."/>
            <person name="Albert R."/>
            <person name="Binder M."/>
            <person name="Bloem J."/>
            <person name="Labutti K."/>
            <person name="Salamov A."/>
            <person name="Andreopoulos B."/>
            <person name="Baker S."/>
            <person name="Barry K."/>
            <person name="Bills G."/>
            <person name="Bluhm B."/>
            <person name="Cannon C."/>
            <person name="Castanera R."/>
            <person name="Culley D."/>
            <person name="Daum C."/>
            <person name="Ezra D."/>
            <person name="Gonzalez J."/>
            <person name="Henrissat B."/>
            <person name="Kuo A."/>
            <person name="Liang C."/>
            <person name="Lipzen A."/>
            <person name="Lutzoni F."/>
            <person name="Magnuson J."/>
            <person name="Mondo S."/>
            <person name="Nolan M."/>
            <person name="Ohm R."/>
            <person name="Pangilinan J."/>
            <person name="Park H.-J."/>
            <person name="Ramirez L."/>
            <person name="Alfaro M."/>
            <person name="Sun H."/>
            <person name="Tritt A."/>
            <person name="Yoshinaga Y."/>
            <person name="Zwiers L.-H."/>
            <person name="Turgeon B."/>
            <person name="Goodwin S."/>
            <person name="Spatafora J."/>
            <person name="Crous P."/>
            <person name="Grigoriev I."/>
        </authorList>
    </citation>
    <scope>NUCLEOTIDE SEQUENCE</scope>
    <source>
        <strain evidence="1">CBS 122681</strain>
    </source>
</reference>
<dbReference type="OrthoDB" id="5953249at2759"/>
<protein>
    <submittedName>
        <fullName evidence="1">Uncharacterized protein</fullName>
    </submittedName>
</protein>
<evidence type="ECO:0000313" key="1">
    <source>
        <dbReference type="EMBL" id="KAF2649767.1"/>
    </source>
</evidence>
<keyword evidence="2" id="KW-1185">Reference proteome</keyword>
<dbReference type="Proteomes" id="UP000799324">
    <property type="component" value="Unassembled WGS sequence"/>
</dbReference>
<gene>
    <name evidence="1" type="ORF">K491DRAFT_683550</name>
</gene>